<accession>A0A8E0TRT6</accession>
<dbReference type="AlphaFoldDB" id="A0A8E0TRT6"/>
<organism evidence="3 4">
    <name type="scientific">Brevundimonas abyssalis TAR-001</name>
    <dbReference type="NCBI Taxonomy" id="1391729"/>
    <lineage>
        <taxon>Bacteria</taxon>
        <taxon>Pseudomonadati</taxon>
        <taxon>Pseudomonadota</taxon>
        <taxon>Alphaproteobacteria</taxon>
        <taxon>Caulobacterales</taxon>
        <taxon>Caulobacteraceae</taxon>
        <taxon>Brevundimonas</taxon>
    </lineage>
</organism>
<keyword evidence="1" id="KW-0175">Coiled coil</keyword>
<reference evidence="4" key="1">
    <citation type="journal article" date="2013" name="Genome Announc.">
        <title>Draft Genome Sequence of the Dimorphic Prosthecate Bacterium Brevundimonas abyssalis TAR-001T.</title>
        <authorList>
            <person name="Tsubouchi T."/>
            <person name="Nishi S."/>
            <person name="Usui K."/>
            <person name="Shimane Y."/>
            <person name="Takaki Y."/>
            <person name="Maruyama T."/>
            <person name="Hatada Y."/>
        </authorList>
    </citation>
    <scope>NUCLEOTIDE SEQUENCE [LARGE SCALE GENOMIC DNA]</scope>
    <source>
        <strain evidence="4">TAR-001</strain>
    </source>
</reference>
<comment type="caution">
    <text evidence="3">The sequence shown here is derived from an EMBL/GenBank/DDBJ whole genome shotgun (WGS) entry which is preliminary data.</text>
</comment>
<keyword evidence="2" id="KW-0732">Signal</keyword>
<evidence type="ECO:0000256" key="1">
    <source>
        <dbReference type="SAM" id="Coils"/>
    </source>
</evidence>
<dbReference type="OrthoDB" id="7185608at2"/>
<dbReference type="EMBL" id="BATC01000034">
    <property type="protein sequence ID" value="GAD59649.1"/>
    <property type="molecule type" value="Genomic_DNA"/>
</dbReference>
<name>A0A8E0TRT6_9CAUL</name>
<proteinExistence type="predicted"/>
<protein>
    <submittedName>
        <fullName evidence="3">TPR repeat containing exported protein</fullName>
    </submittedName>
</protein>
<feature type="signal peptide" evidence="2">
    <location>
        <begin position="1"/>
        <end position="36"/>
    </location>
</feature>
<dbReference type="InterPro" id="IPR011990">
    <property type="entry name" value="TPR-like_helical_dom_sf"/>
</dbReference>
<dbReference type="Gene3D" id="1.25.40.10">
    <property type="entry name" value="Tetratricopeptide repeat domain"/>
    <property type="match status" value="1"/>
</dbReference>
<evidence type="ECO:0000256" key="2">
    <source>
        <dbReference type="SAM" id="SignalP"/>
    </source>
</evidence>
<gene>
    <name evidence="3" type="ORF">MBEBAB_1899</name>
</gene>
<feature type="chain" id="PRO_5034228460" evidence="2">
    <location>
        <begin position="37"/>
        <end position="291"/>
    </location>
</feature>
<dbReference type="Proteomes" id="UP000016569">
    <property type="component" value="Unassembled WGS sequence"/>
</dbReference>
<dbReference type="RefSeq" id="WP_021697743.1">
    <property type="nucleotide sequence ID" value="NZ_BATC01000034.1"/>
</dbReference>
<evidence type="ECO:0000313" key="3">
    <source>
        <dbReference type="EMBL" id="GAD59649.1"/>
    </source>
</evidence>
<keyword evidence="4" id="KW-1185">Reference proteome</keyword>
<feature type="coiled-coil region" evidence="1">
    <location>
        <begin position="51"/>
        <end position="138"/>
    </location>
</feature>
<evidence type="ECO:0000313" key="4">
    <source>
        <dbReference type="Proteomes" id="UP000016569"/>
    </source>
</evidence>
<sequence>MTQLRPFTVSALIAGTALAPLMAVVLVAAPATPVQAQQVPDQPVEWTPRRLNQLDRNVRRLERAVTQRNAAGDPVLIETDPEVVVLQGVMDNMQRRLADLEATVQRMNGDIERLTFANDEAQRDNAAMRRLLTDSNNRITALEGQLEAVAEANAPIVADSPTGDARQDFDRAIRLANAQDVRALRALEVFVITWPDEPQAREANYRLGDLRAQAGDQTGAVQAYASSLSGWPRTSWAPDATIKLASGLDATDRNTQACAAVREFFQRYGEGAPTTLINRARQIRERAECPA</sequence>